<dbReference type="InterPro" id="IPR023214">
    <property type="entry name" value="HAD_sf"/>
</dbReference>
<dbReference type="HOGENOM" id="CLU_045011_13_2_5"/>
<dbReference type="SFLD" id="SFLDG01135">
    <property type="entry name" value="C1.5.6:_HAD__Beta-PGM__Phospha"/>
    <property type="match status" value="1"/>
</dbReference>
<dbReference type="NCBIfam" id="TIGR01509">
    <property type="entry name" value="HAD-SF-IA-v3"/>
    <property type="match status" value="1"/>
</dbReference>
<gene>
    <name evidence="5" type="ordered locus">Zymop_1069</name>
</gene>
<dbReference type="PATRIC" id="fig|579138.3.peg.1132"/>
<dbReference type="Pfam" id="PF13419">
    <property type="entry name" value="HAD_2"/>
    <property type="match status" value="1"/>
</dbReference>
<dbReference type="STRING" id="579138.Zymop_1069"/>
<protein>
    <submittedName>
        <fullName evidence="5">HAD-superfamily hydrolase, subfamily IA, variant 3</fullName>
    </submittedName>
</protein>
<dbReference type="InterPro" id="IPR036412">
    <property type="entry name" value="HAD-like_sf"/>
</dbReference>
<dbReference type="InterPro" id="IPR051600">
    <property type="entry name" value="Beta-PGM-like"/>
</dbReference>
<keyword evidence="4" id="KW-0460">Magnesium</keyword>
<organism evidence="5 6">
    <name type="scientific">Zymomonas mobilis subsp. pomaceae (strain ATCC 29192 / DSM 22645 / JCM 10191 / CCUG 17912 / NBRC 13757 / NCIMB 11200 / NRRL B-4491 / Barker I)</name>
    <dbReference type="NCBI Taxonomy" id="579138"/>
    <lineage>
        <taxon>Bacteria</taxon>
        <taxon>Pseudomonadati</taxon>
        <taxon>Pseudomonadota</taxon>
        <taxon>Alphaproteobacteria</taxon>
        <taxon>Sphingomonadales</taxon>
        <taxon>Zymomonadaceae</taxon>
        <taxon>Zymomonas</taxon>
    </lineage>
</organism>
<dbReference type="GO" id="GO:0046872">
    <property type="term" value="F:metal ion binding"/>
    <property type="evidence" value="ECO:0007669"/>
    <property type="project" value="UniProtKB-KW"/>
</dbReference>
<dbReference type="Gene3D" id="1.10.150.240">
    <property type="entry name" value="Putative phosphatase, domain 2"/>
    <property type="match status" value="1"/>
</dbReference>
<dbReference type="RefSeq" id="WP_013934360.1">
    <property type="nucleotide sequence ID" value="NC_015709.1"/>
</dbReference>
<dbReference type="EMBL" id="CP002865">
    <property type="protein sequence ID" value="AEI37965.1"/>
    <property type="molecule type" value="Genomic_DNA"/>
</dbReference>
<evidence type="ECO:0000313" key="6">
    <source>
        <dbReference type="Proteomes" id="UP000000491"/>
    </source>
</evidence>
<dbReference type="SFLD" id="SFLDS00003">
    <property type="entry name" value="Haloacid_Dehalogenase"/>
    <property type="match status" value="1"/>
</dbReference>
<name>F8ETE0_ZYMMT</name>
<dbReference type="KEGG" id="zmp:Zymop_1069"/>
<comment type="cofactor">
    <cofactor evidence="1">
        <name>Mg(2+)</name>
        <dbReference type="ChEBI" id="CHEBI:18420"/>
    </cofactor>
</comment>
<reference evidence="5 6" key="1">
    <citation type="journal article" date="2011" name="J. Bacteriol.">
        <title>Genome sequence of the ethanol-producing Zymomonas mobilis subsp. pomaceae lectotype strain ATCC 29192.</title>
        <authorList>
            <person name="Kouvelis V.N."/>
            <person name="Davenport K.W."/>
            <person name="Brettin T.S."/>
            <person name="Bruce D."/>
            <person name="Detter C."/>
            <person name="Han C.S."/>
            <person name="Nolan M."/>
            <person name="Tapia R."/>
            <person name="Damoulaki A."/>
            <person name="Kyrpides N.C."/>
            <person name="Typas M.A."/>
            <person name="Pappas K.M."/>
        </authorList>
    </citation>
    <scope>NUCLEOTIDE SEQUENCE [LARGE SCALE GENOMIC DNA]</scope>
    <source>
        <strain evidence="6">ATCC 29192 / DSM 22645 / JCM 10191 / CCUG 17912 / NBRC 13757 / NCIMB 11200 / NRRL B-4491 / Barker I</strain>
    </source>
</reference>
<evidence type="ECO:0000256" key="4">
    <source>
        <dbReference type="ARBA" id="ARBA00022842"/>
    </source>
</evidence>
<dbReference type="InterPro" id="IPR041492">
    <property type="entry name" value="HAD_2"/>
</dbReference>
<dbReference type="PRINTS" id="PR00413">
    <property type="entry name" value="HADHALOGNASE"/>
</dbReference>
<dbReference type="PANTHER" id="PTHR46193">
    <property type="entry name" value="6-PHOSPHOGLUCONATE PHOSPHATASE"/>
    <property type="match status" value="1"/>
</dbReference>
<evidence type="ECO:0000256" key="3">
    <source>
        <dbReference type="ARBA" id="ARBA00022723"/>
    </source>
</evidence>
<accession>F8ETE0</accession>
<evidence type="ECO:0000313" key="5">
    <source>
        <dbReference type="EMBL" id="AEI37965.1"/>
    </source>
</evidence>
<dbReference type="SUPFAM" id="SSF56784">
    <property type="entry name" value="HAD-like"/>
    <property type="match status" value="1"/>
</dbReference>
<dbReference type="PANTHER" id="PTHR46193:SF9">
    <property type="entry name" value="HALOACID DEHALOGENASE-LIKE HYDROLASE DOMAIN-CONTAINING PROTEIN SGPP"/>
    <property type="match status" value="1"/>
</dbReference>
<sequence>MIKAILFDMDGVLIDARDWHYDALNRILALFGMPIDRDAHLATFDGLPTRRKLEILTASRALPSTLHNFFNEMKQVYTGELIYAKCHPVFHHQYALSRLQREGYKLAVCSNSIRASVNMMMKLARLDSYLDMQLSNEDITHAKPAPDIYNEAIKRFGLKPEECLIVEDSEHGIQAARASGAHVLIVATPDEVNYERLTTAIAEVNKK</sequence>
<keyword evidence="5" id="KW-0378">Hydrolase</keyword>
<keyword evidence="3" id="KW-0479">Metal-binding</keyword>
<evidence type="ECO:0000256" key="1">
    <source>
        <dbReference type="ARBA" id="ARBA00001946"/>
    </source>
</evidence>
<dbReference type="AlphaFoldDB" id="F8ETE0"/>
<dbReference type="Gene3D" id="3.40.50.1000">
    <property type="entry name" value="HAD superfamily/HAD-like"/>
    <property type="match status" value="1"/>
</dbReference>
<dbReference type="Proteomes" id="UP000000491">
    <property type="component" value="Chromosome"/>
</dbReference>
<comment type="similarity">
    <text evidence="2">Belongs to the HAD-like hydrolase superfamily. CbbY/CbbZ/Gph/YieH family.</text>
</comment>
<proteinExistence type="inferred from homology"/>
<dbReference type="InterPro" id="IPR006439">
    <property type="entry name" value="HAD-SF_hydro_IA"/>
</dbReference>
<dbReference type="GO" id="GO:0016787">
    <property type="term" value="F:hydrolase activity"/>
    <property type="evidence" value="ECO:0007669"/>
    <property type="project" value="UniProtKB-KW"/>
</dbReference>
<evidence type="ECO:0000256" key="2">
    <source>
        <dbReference type="ARBA" id="ARBA00006171"/>
    </source>
</evidence>
<dbReference type="SFLD" id="SFLDG01129">
    <property type="entry name" value="C1.5:_HAD__Beta-PGM__Phosphata"/>
    <property type="match status" value="1"/>
</dbReference>
<dbReference type="InterPro" id="IPR023198">
    <property type="entry name" value="PGP-like_dom2"/>
</dbReference>
<dbReference type="eggNOG" id="COG0637">
    <property type="taxonomic scope" value="Bacteria"/>
</dbReference>